<dbReference type="PROSITE" id="PS50943">
    <property type="entry name" value="HTH_CROC1"/>
    <property type="match status" value="1"/>
</dbReference>
<dbReference type="PANTHER" id="PTHR47691:SF3">
    <property type="entry name" value="HTH-TYPE TRANSCRIPTIONAL REGULATOR RV0890C-RELATED"/>
    <property type="match status" value="1"/>
</dbReference>
<dbReference type="Pfam" id="PF13181">
    <property type="entry name" value="TPR_8"/>
    <property type="match status" value="1"/>
</dbReference>
<dbReference type="SUPFAM" id="SSF47413">
    <property type="entry name" value="lambda repressor-like DNA-binding domains"/>
    <property type="match status" value="1"/>
</dbReference>
<dbReference type="InterPro" id="IPR027417">
    <property type="entry name" value="P-loop_NTPase"/>
</dbReference>
<dbReference type="InterPro" id="IPR019734">
    <property type="entry name" value="TPR_rpt"/>
</dbReference>
<dbReference type="Gene3D" id="3.40.50.300">
    <property type="entry name" value="P-loop containing nucleotide triphosphate hydrolases"/>
    <property type="match status" value="1"/>
</dbReference>
<dbReference type="InterPro" id="IPR011990">
    <property type="entry name" value="TPR-like_helical_dom_sf"/>
</dbReference>
<evidence type="ECO:0000256" key="1">
    <source>
        <dbReference type="SAM" id="MobiDB-lite"/>
    </source>
</evidence>
<dbReference type="EMBL" id="CP108164">
    <property type="protein sequence ID" value="WTQ85459.1"/>
    <property type="molecule type" value="Genomic_DNA"/>
</dbReference>
<dbReference type="RefSeq" id="WP_405454055.1">
    <property type="nucleotide sequence ID" value="NZ_CP108164.1"/>
</dbReference>
<gene>
    <name evidence="3" type="ORF">OG350_36480</name>
</gene>
<dbReference type="Pfam" id="PF13560">
    <property type="entry name" value="HTH_31"/>
    <property type="match status" value="1"/>
</dbReference>
<organism evidence="3 4">
    <name type="scientific">Streptomyces achromogenes</name>
    <dbReference type="NCBI Taxonomy" id="67255"/>
    <lineage>
        <taxon>Bacteria</taxon>
        <taxon>Bacillati</taxon>
        <taxon>Actinomycetota</taxon>
        <taxon>Actinomycetes</taxon>
        <taxon>Kitasatosporales</taxon>
        <taxon>Streptomycetaceae</taxon>
        <taxon>Streptomyces</taxon>
    </lineage>
</organism>
<dbReference type="SUPFAM" id="SSF52540">
    <property type="entry name" value="P-loop containing nucleoside triphosphate hydrolases"/>
    <property type="match status" value="1"/>
</dbReference>
<dbReference type="PRINTS" id="PR00364">
    <property type="entry name" value="DISEASERSIST"/>
</dbReference>
<dbReference type="InterPro" id="IPR001387">
    <property type="entry name" value="Cro/C1-type_HTH"/>
</dbReference>
<dbReference type="SUPFAM" id="SSF48452">
    <property type="entry name" value="TPR-like"/>
    <property type="match status" value="1"/>
</dbReference>
<evidence type="ECO:0000259" key="2">
    <source>
        <dbReference type="PROSITE" id="PS50943"/>
    </source>
</evidence>
<dbReference type="InterPro" id="IPR010982">
    <property type="entry name" value="Lambda_DNA-bd_dom_sf"/>
</dbReference>
<name>A0ABZ1KY08_STRAH</name>
<dbReference type="GeneID" id="97286057"/>
<keyword evidence="4" id="KW-1185">Reference proteome</keyword>
<accession>A0ABZ1KY08</accession>
<dbReference type="CDD" id="cd00093">
    <property type="entry name" value="HTH_XRE"/>
    <property type="match status" value="1"/>
</dbReference>
<reference evidence="3 4" key="1">
    <citation type="submission" date="2022-10" db="EMBL/GenBank/DDBJ databases">
        <title>The complete genomes of actinobacterial strains from the NBC collection.</title>
        <authorList>
            <person name="Joergensen T.S."/>
            <person name="Alvarez Arevalo M."/>
            <person name="Sterndorff E.B."/>
            <person name="Faurdal D."/>
            <person name="Vuksanovic O."/>
            <person name="Mourched A.-S."/>
            <person name="Charusanti P."/>
            <person name="Shaw S."/>
            <person name="Blin K."/>
            <person name="Weber T."/>
        </authorList>
    </citation>
    <scope>NUCLEOTIDE SEQUENCE [LARGE SCALE GENOMIC DNA]</scope>
    <source>
        <strain evidence="3 4">NBC_00156</strain>
    </source>
</reference>
<sequence length="765" mass="83045">MTIPELGVGMDKSEFGRLLREARQRALLTLESLSGASGVSVRAISDMERGRSLPRQATLGELMDALGLDEAERRRFVEASTRHPQRVPRQLPPDLATFRGRADALAAVHRIGAHVAGHGPHVVISAIGGMAGVGKTTLAVHWAHQVADRFPDGQLYVNLRGFEESGRPLDPGEALAGFLGALGVPSSSVPHGTEERAALFRRRTASRRLIVVLDNARDEEQVRPLLPASAGCLTIITSRSQLSGLAVAEGATLVGLDVWTREEALAALAARIGEERCRAEPEAASELVELCGFLPLAVAIVGAQVSASPQVRLRLVVRELRGSRPRLDALSSEDRRVDVRAVFSWSYRALTPAAGRFFRHLALHPGPSASVAAAASLAGTATAEARRHLRELASANLLSRDAEGRYVLHDLVRAYGAELVEQERDDRLAAESRLLDYLRCNAHVANRLLGRPAFHSSDPPAEGVVPVALDTREEALDWFRQEESTVAAALRSLDDPRLLRFRVNLTSDWVSYYSVMGRWAEEIETKRIGLEAALLLDEPAAVARNCAALARALAETDRLDEADQQLDLLRGLLPRLAPAERAAAERSIGWVRGRQKRHGEALHHARQALEIYRAEGDTGAAAREMNAVGWYLALLGRYEETIALCEEAVPLLRRHGNVRIEAAARDTMGYARQHLGDLDAAMADYRESLRLYGDAFDGYNQAEVLDHLATAQQELGDRAGARESWLRAAGLLGAINSPRATRMRAKAEALEAGPAHTGPAPSGQA</sequence>
<protein>
    <submittedName>
        <fullName evidence="3">Helix-turn-helix domain-containing protein</fullName>
    </submittedName>
</protein>
<evidence type="ECO:0000313" key="3">
    <source>
        <dbReference type="EMBL" id="WTQ85459.1"/>
    </source>
</evidence>
<proteinExistence type="predicted"/>
<dbReference type="SMART" id="SM00028">
    <property type="entry name" value="TPR"/>
    <property type="match status" value="4"/>
</dbReference>
<dbReference type="Gene3D" id="1.10.260.40">
    <property type="entry name" value="lambda repressor-like DNA-binding domains"/>
    <property type="match status" value="1"/>
</dbReference>
<evidence type="ECO:0000313" key="4">
    <source>
        <dbReference type="Proteomes" id="UP001622557"/>
    </source>
</evidence>
<feature type="region of interest" description="Disordered" evidence="1">
    <location>
        <begin position="746"/>
        <end position="765"/>
    </location>
</feature>
<feature type="domain" description="HTH cro/C1-type" evidence="2">
    <location>
        <begin position="19"/>
        <end position="73"/>
    </location>
</feature>
<dbReference type="Gene3D" id="1.25.40.10">
    <property type="entry name" value="Tetratricopeptide repeat domain"/>
    <property type="match status" value="1"/>
</dbReference>
<dbReference type="Proteomes" id="UP001622557">
    <property type="component" value="Chromosome"/>
</dbReference>
<dbReference type="PANTHER" id="PTHR47691">
    <property type="entry name" value="REGULATOR-RELATED"/>
    <property type="match status" value="1"/>
</dbReference>
<dbReference type="SMART" id="SM00530">
    <property type="entry name" value="HTH_XRE"/>
    <property type="match status" value="1"/>
</dbReference>